<evidence type="ECO:0000313" key="4">
    <source>
        <dbReference type="Proteomes" id="UP000325313"/>
    </source>
</evidence>
<comment type="caution">
    <text evidence="1">The sequence shown here is derived from an EMBL/GenBank/DDBJ whole genome shotgun (WGS) entry which is preliminary data.</text>
</comment>
<dbReference type="AlphaFoldDB" id="A0A5B0LV16"/>
<dbReference type="EMBL" id="VSWC01000184">
    <property type="protein sequence ID" value="KAA1067538.1"/>
    <property type="molecule type" value="Genomic_DNA"/>
</dbReference>
<dbReference type="OrthoDB" id="2508354at2759"/>
<evidence type="ECO:0000313" key="3">
    <source>
        <dbReference type="Proteomes" id="UP000324748"/>
    </source>
</evidence>
<keyword evidence="3" id="KW-1185">Reference proteome</keyword>
<sequence>MLSYYQLLHTYYVLMVAHSVAGQANPCVGLGSKVPFCVSKTDIGSRSSTAVSVCSAPVNTKTGLATCQGVKIVANPVDACCDPAIKELNKSAGNAFKVPKSDFQKKYHCVF</sequence>
<protein>
    <recommendedName>
        <fullName evidence="5">Hydrophobin</fullName>
    </recommendedName>
</protein>
<dbReference type="EMBL" id="VDEP01000377">
    <property type="protein sequence ID" value="KAA1092215.1"/>
    <property type="molecule type" value="Genomic_DNA"/>
</dbReference>
<dbReference type="Proteomes" id="UP000325313">
    <property type="component" value="Unassembled WGS sequence"/>
</dbReference>
<name>A0A5B0LV16_PUCGR</name>
<evidence type="ECO:0008006" key="5">
    <source>
        <dbReference type="Google" id="ProtNLM"/>
    </source>
</evidence>
<accession>A0A5B0LV16</accession>
<evidence type="ECO:0000313" key="2">
    <source>
        <dbReference type="EMBL" id="KAA1092215.1"/>
    </source>
</evidence>
<reference evidence="3 4" key="1">
    <citation type="submission" date="2019-05" db="EMBL/GenBank/DDBJ databases">
        <title>Emergence of the Ug99 lineage of the wheat stem rust pathogen through somatic hybridization.</title>
        <authorList>
            <person name="Li F."/>
            <person name="Upadhyaya N.M."/>
            <person name="Sperschneider J."/>
            <person name="Matny O."/>
            <person name="Nguyen-Phuc H."/>
            <person name="Mago R."/>
            <person name="Raley C."/>
            <person name="Miller M.E."/>
            <person name="Silverstein K.A.T."/>
            <person name="Henningsen E."/>
            <person name="Hirsch C.D."/>
            <person name="Visser B."/>
            <person name="Pretorius Z.A."/>
            <person name="Steffenson B.J."/>
            <person name="Schwessinger B."/>
            <person name="Dodds P.N."/>
            <person name="Figueroa M."/>
        </authorList>
    </citation>
    <scope>NUCLEOTIDE SEQUENCE [LARGE SCALE GENOMIC DNA]</scope>
    <source>
        <strain evidence="1">21-0</strain>
        <strain evidence="2 4">Ug99</strain>
    </source>
</reference>
<gene>
    <name evidence="1" type="ORF">PGT21_008541</name>
    <name evidence="2" type="ORF">PGTUg99_022420</name>
</gene>
<organism evidence="1 3">
    <name type="scientific">Puccinia graminis f. sp. tritici</name>
    <dbReference type="NCBI Taxonomy" id="56615"/>
    <lineage>
        <taxon>Eukaryota</taxon>
        <taxon>Fungi</taxon>
        <taxon>Dikarya</taxon>
        <taxon>Basidiomycota</taxon>
        <taxon>Pucciniomycotina</taxon>
        <taxon>Pucciniomycetes</taxon>
        <taxon>Pucciniales</taxon>
        <taxon>Pucciniaceae</taxon>
        <taxon>Puccinia</taxon>
    </lineage>
</organism>
<evidence type="ECO:0000313" key="1">
    <source>
        <dbReference type="EMBL" id="KAA1067538.1"/>
    </source>
</evidence>
<proteinExistence type="predicted"/>
<dbReference type="Proteomes" id="UP000324748">
    <property type="component" value="Unassembled WGS sequence"/>
</dbReference>